<dbReference type="Proteomes" id="UP001596028">
    <property type="component" value="Unassembled WGS sequence"/>
</dbReference>
<dbReference type="Gene3D" id="3.20.20.150">
    <property type="entry name" value="Divalent-metal-dependent TIM barrel enzymes"/>
    <property type="match status" value="1"/>
</dbReference>
<evidence type="ECO:0000313" key="11">
    <source>
        <dbReference type="EMBL" id="MFC4597654.1"/>
    </source>
</evidence>
<dbReference type="PANTHER" id="PTHR30268:SF0">
    <property type="entry name" value="L-RHAMNOSE ISOMERASE"/>
    <property type="match status" value="1"/>
</dbReference>
<sequence length="324" mass="36924">MGYRYSVFLQNVGSCFDRYCPAYSEPFSVQELFDRAASIEHLSGVDIVLTPEIAEQWDEVKAHSERTGLAIVSLAVDLFTQSKFKQGSLSSIDAEIRSQAIGATKQAMDLASEANCGMVTIWPGQDGYDSLFQADYIRERDWFAAGVKEACLYRPDIDIVLEYKLKEPRTHSYVSTVGVALLMVNEIGAENCGIALDYGHALLGYENPAESVAMLKKYGNKLKHVHINDNYRHWDDDMIVGTVHTLEFLEFYYWLSRTEYKGWITVDQFPYRENGRDAVNESVQWLLAFERVMDRADPERIRDLIASKDAVGASRFMRKLLFDQ</sequence>
<dbReference type="Pfam" id="PF01261">
    <property type="entry name" value="AP_endonuc_2"/>
    <property type="match status" value="1"/>
</dbReference>
<keyword evidence="7 8" id="KW-0119">Carbohydrate metabolism</keyword>
<comment type="catalytic activity">
    <reaction evidence="8">
        <text>alpha-D-xylose = alpha-D-xylulofuranose</text>
        <dbReference type="Rhea" id="RHEA:22816"/>
        <dbReference type="ChEBI" id="CHEBI:28518"/>
        <dbReference type="ChEBI" id="CHEBI:188998"/>
        <dbReference type="EC" id="5.3.1.5"/>
    </reaction>
</comment>
<dbReference type="EC" id="5.3.1.5" evidence="8"/>
<organism evidence="11 12">
    <name type="scientific">Cohnella hongkongensis</name>
    <dbReference type="NCBI Taxonomy" id="178337"/>
    <lineage>
        <taxon>Bacteria</taxon>
        <taxon>Bacillati</taxon>
        <taxon>Bacillota</taxon>
        <taxon>Bacilli</taxon>
        <taxon>Bacillales</taxon>
        <taxon>Paenibacillaceae</taxon>
        <taxon>Cohnella</taxon>
    </lineage>
</organism>
<evidence type="ECO:0000256" key="3">
    <source>
        <dbReference type="ARBA" id="ARBA00022490"/>
    </source>
</evidence>
<dbReference type="InterPro" id="IPR013022">
    <property type="entry name" value="Xyl_isomerase-like_TIM-brl"/>
</dbReference>
<evidence type="ECO:0000259" key="10">
    <source>
        <dbReference type="Pfam" id="PF01261"/>
    </source>
</evidence>
<evidence type="ECO:0000256" key="6">
    <source>
        <dbReference type="ARBA" id="ARBA00023235"/>
    </source>
</evidence>
<dbReference type="RefSeq" id="WP_378093061.1">
    <property type="nucleotide sequence ID" value="NZ_JBHSEP010000002.1"/>
</dbReference>
<keyword evidence="6 8" id="KW-0413">Isomerase</keyword>
<accession>A0ABV9FBT5</accession>
<dbReference type="InterPro" id="IPR036237">
    <property type="entry name" value="Xyl_isomerase-like_sf"/>
</dbReference>
<evidence type="ECO:0000256" key="7">
    <source>
        <dbReference type="ARBA" id="ARBA00023277"/>
    </source>
</evidence>
<evidence type="ECO:0000256" key="1">
    <source>
        <dbReference type="ARBA" id="ARBA00004496"/>
    </source>
</evidence>
<dbReference type="SUPFAM" id="SSF51658">
    <property type="entry name" value="Xylose isomerase-like"/>
    <property type="match status" value="1"/>
</dbReference>
<reference evidence="12" key="1">
    <citation type="journal article" date="2019" name="Int. J. Syst. Evol. Microbiol.">
        <title>The Global Catalogue of Microorganisms (GCM) 10K type strain sequencing project: providing services to taxonomists for standard genome sequencing and annotation.</title>
        <authorList>
            <consortium name="The Broad Institute Genomics Platform"/>
            <consortium name="The Broad Institute Genome Sequencing Center for Infectious Disease"/>
            <person name="Wu L."/>
            <person name="Ma J."/>
        </authorList>
    </citation>
    <scope>NUCLEOTIDE SEQUENCE [LARGE SCALE GENOMIC DNA]</scope>
    <source>
        <strain evidence="12">CCUG 49571</strain>
    </source>
</reference>
<dbReference type="GO" id="GO:0016853">
    <property type="term" value="F:isomerase activity"/>
    <property type="evidence" value="ECO:0007669"/>
    <property type="project" value="UniProtKB-KW"/>
</dbReference>
<feature type="domain" description="Xylose isomerase-like TIM barrel" evidence="10">
    <location>
        <begin position="51"/>
        <end position="287"/>
    </location>
</feature>
<dbReference type="InterPro" id="IPR050337">
    <property type="entry name" value="L-rhamnose_isomerase"/>
</dbReference>
<evidence type="ECO:0000256" key="8">
    <source>
        <dbReference type="RuleBase" id="RU000609"/>
    </source>
</evidence>
<evidence type="ECO:0000256" key="9">
    <source>
        <dbReference type="RuleBase" id="RU000610"/>
    </source>
</evidence>
<proteinExistence type="inferred from homology"/>
<keyword evidence="5" id="KW-0464">Manganese</keyword>
<protein>
    <recommendedName>
        <fullName evidence="2 8">Xylose isomerase</fullName>
        <ecNumber evidence="8">5.3.1.5</ecNumber>
    </recommendedName>
</protein>
<dbReference type="PANTHER" id="PTHR30268">
    <property type="entry name" value="L-RHAMNOSE ISOMERASE"/>
    <property type="match status" value="1"/>
</dbReference>
<name>A0ABV9FBT5_9BACL</name>
<keyword evidence="3" id="KW-0963">Cytoplasm</keyword>
<evidence type="ECO:0000256" key="4">
    <source>
        <dbReference type="ARBA" id="ARBA00022723"/>
    </source>
</evidence>
<evidence type="ECO:0000256" key="2">
    <source>
        <dbReference type="ARBA" id="ARBA00018232"/>
    </source>
</evidence>
<dbReference type="InterPro" id="IPR001998">
    <property type="entry name" value="Xylose_isomerase"/>
</dbReference>
<dbReference type="PRINTS" id="PR00688">
    <property type="entry name" value="XYLOSISMRASE"/>
</dbReference>
<comment type="caution">
    <text evidence="11">The sequence shown here is derived from an EMBL/GenBank/DDBJ whole genome shotgun (WGS) entry which is preliminary data.</text>
</comment>
<gene>
    <name evidence="11" type="ORF">ACFO3S_05340</name>
</gene>
<comment type="subunit">
    <text evidence="9">Homotetramer.</text>
</comment>
<comment type="similarity">
    <text evidence="8">Belongs to the xylose isomerase family.</text>
</comment>
<dbReference type="PROSITE" id="PS51415">
    <property type="entry name" value="XYLOSE_ISOMERASE"/>
    <property type="match status" value="1"/>
</dbReference>
<evidence type="ECO:0000256" key="5">
    <source>
        <dbReference type="ARBA" id="ARBA00023211"/>
    </source>
</evidence>
<dbReference type="EMBL" id="JBHSEP010000002">
    <property type="protein sequence ID" value="MFC4597654.1"/>
    <property type="molecule type" value="Genomic_DNA"/>
</dbReference>
<keyword evidence="12" id="KW-1185">Reference proteome</keyword>
<keyword evidence="8" id="KW-0859">Xylose metabolism</keyword>
<keyword evidence="4 8" id="KW-0479">Metal-binding</keyword>
<evidence type="ECO:0000313" key="12">
    <source>
        <dbReference type="Proteomes" id="UP001596028"/>
    </source>
</evidence>
<comment type="subcellular location">
    <subcellularLocation>
        <location evidence="1 9">Cytoplasm</location>
    </subcellularLocation>
</comment>